<dbReference type="InterPro" id="IPR037126">
    <property type="entry name" value="PdaC/RsiV-like_sf"/>
</dbReference>
<evidence type="ECO:0000313" key="3">
    <source>
        <dbReference type="EMBL" id="TDU70973.1"/>
    </source>
</evidence>
<reference evidence="3 4" key="1">
    <citation type="submission" date="2019-03" db="EMBL/GenBank/DDBJ databases">
        <title>Genomic Encyclopedia of Archaeal and Bacterial Type Strains, Phase II (KMG-II): from individual species to whole genera.</title>
        <authorList>
            <person name="Goeker M."/>
        </authorList>
    </citation>
    <scope>NUCLEOTIDE SEQUENCE [LARGE SCALE GENOMIC DNA]</scope>
    <source>
        <strain evidence="3 4">ATCC 25309</strain>
    </source>
</reference>
<feature type="signal peptide" evidence="1">
    <location>
        <begin position="1"/>
        <end position="28"/>
    </location>
</feature>
<comment type="caution">
    <text evidence="3">The sequence shown here is derived from an EMBL/GenBank/DDBJ whole genome shotgun (WGS) entry which is preliminary data.</text>
</comment>
<dbReference type="Proteomes" id="UP000295662">
    <property type="component" value="Unassembled WGS sequence"/>
</dbReference>
<feature type="chain" id="PRO_5020879590" evidence="1">
    <location>
        <begin position="29"/>
        <end position="393"/>
    </location>
</feature>
<gene>
    <name evidence="3" type="ORF">EI77_02091</name>
</gene>
<protein>
    <submittedName>
        <fullName evidence="3">Uncharacterized protein DUF4163</fullName>
    </submittedName>
</protein>
<keyword evidence="4" id="KW-1185">Reference proteome</keyword>
<sequence length="393" mass="43278">MLEGALSILMKCTALFLAAICSLGLLHAQEDTSGDAGRRFEGTIGENLKITLLLESTLDEDGETSYDGAYHYHKTGIPISLTQVPDAGELIRLRENEGSDAEGRETFTGQWAVKLDGTDITGTWSTPDGKKKLPISLRESYPAGSVRVVTTQLESVQTLRKNGGKRGFEIKVRYLQLASRTAAAAEINRVLRQDALNVPVNEDEDPTHIPENPTEKDILAAMVMKEEAGEDEDWEAAFVESVDDSQSVMMNESGFLTVEYVTWTYTGGAHGNYGSSYRSFDLESGQELLLEDLVKTGYEKRWATLGAAELLLQQGLKPDAPLTEVGLFEDTLELNETWFLTPGGIGFSYDPYEIGPYGRGMIQFVLPWKDILPDLKPGSRIYDMASRLGAKTK</sequence>
<dbReference type="Gene3D" id="3.90.640.20">
    <property type="entry name" value="Heat-shock cognate protein, ATPase"/>
    <property type="match status" value="1"/>
</dbReference>
<evidence type="ECO:0000313" key="4">
    <source>
        <dbReference type="Proteomes" id="UP000295662"/>
    </source>
</evidence>
<dbReference type="Pfam" id="PF11738">
    <property type="entry name" value="DUF3298"/>
    <property type="match status" value="1"/>
</dbReference>
<organism evidence="3 4">
    <name type="scientific">Prosthecobacter fusiformis</name>
    <dbReference type="NCBI Taxonomy" id="48464"/>
    <lineage>
        <taxon>Bacteria</taxon>
        <taxon>Pseudomonadati</taxon>
        <taxon>Verrucomicrobiota</taxon>
        <taxon>Verrucomicrobiia</taxon>
        <taxon>Verrucomicrobiales</taxon>
        <taxon>Verrucomicrobiaceae</taxon>
        <taxon>Prosthecobacter</taxon>
    </lineage>
</organism>
<accession>A0A4V3FFI8</accession>
<dbReference type="AlphaFoldDB" id="A0A4V3FFI8"/>
<dbReference type="EMBL" id="SOCA01000003">
    <property type="protein sequence ID" value="TDU70973.1"/>
    <property type="molecule type" value="Genomic_DNA"/>
</dbReference>
<keyword evidence="1" id="KW-0732">Signal</keyword>
<dbReference type="InterPro" id="IPR021729">
    <property type="entry name" value="DUF3298"/>
</dbReference>
<evidence type="ECO:0000259" key="2">
    <source>
        <dbReference type="Pfam" id="PF11738"/>
    </source>
</evidence>
<proteinExistence type="predicted"/>
<name>A0A4V3FFI8_9BACT</name>
<dbReference type="Gene3D" id="3.30.565.40">
    <property type="entry name" value="Fervidobacterium nodosum Rt17-B1 like"/>
    <property type="match status" value="1"/>
</dbReference>
<feature type="domain" description="DUF3298" evidence="2">
    <location>
        <begin position="291"/>
        <end position="369"/>
    </location>
</feature>
<evidence type="ECO:0000256" key="1">
    <source>
        <dbReference type="SAM" id="SignalP"/>
    </source>
</evidence>